<keyword evidence="4" id="KW-1185">Reference proteome</keyword>
<protein>
    <submittedName>
        <fullName evidence="3">Uncharacterized protein</fullName>
    </submittedName>
</protein>
<evidence type="ECO:0000256" key="2">
    <source>
        <dbReference type="SAM" id="MobiDB-lite"/>
    </source>
</evidence>
<keyword evidence="1" id="KW-0175">Coiled coil</keyword>
<dbReference type="Proteomes" id="UP000184330">
    <property type="component" value="Unassembled WGS sequence"/>
</dbReference>
<feature type="coiled-coil region" evidence="1">
    <location>
        <begin position="197"/>
        <end position="234"/>
    </location>
</feature>
<accession>A0A1L7X445</accession>
<organism evidence="3 4">
    <name type="scientific">Phialocephala subalpina</name>
    <dbReference type="NCBI Taxonomy" id="576137"/>
    <lineage>
        <taxon>Eukaryota</taxon>
        <taxon>Fungi</taxon>
        <taxon>Dikarya</taxon>
        <taxon>Ascomycota</taxon>
        <taxon>Pezizomycotina</taxon>
        <taxon>Leotiomycetes</taxon>
        <taxon>Helotiales</taxon>
        <taxon>Mollisiaceae</taxon>
        <taxon>Phialocephala</taxon>
        <taxon>Phialocephala fortinii species complex</taxon>
    </lineage>
</organism>
<name>A0A1L7X445_9HELO</name>
<feature type="compositionally biased region" description="Polar residues" evidence="2">
    <location>
        <begin position="136"/>
        <end position="160"/>
    </location>
</feature>
<evidence type="ECO:0000313" key="3">
    <source>
        <dbReference type="EMBL" id="CZR59767.1"/>
    </source>
</evidence>
<sequence>MTKPQSADPDCDLEIDIGSKTTVTTMPKQKLQRRNPEIPRGSRHHGTIKGGSKRVEKSSTYQCEDNEDLDSVTEPFESRLSILPTSTPTFQTSRTPNELMAGTGKECDASQEGGLPESGGSEDEVEDEYSEAPWRNSPSKFPSEPVSTVSLPCASQSSTVLGHAGSDVPESESKLHPSESSPDQPCHPAGPSRFQQAEGVELLLNQLTETNAKLETSDTQCRELTGQVKQLQKDLQDAHDFIFALQPRRPIITPAQAAEDYKSLCLNVENWVQTTLCDVLDERRVPLSKDISPEQVEMFFGLISPAGRSAFQTPDSDEYNIIAAIMSFLCREIFDRGFWCPMEDGSLNMLDSIENSMRNLEPRRDFATVRAWRSETMVALVNRRGFLTRAQQQVNSLTNDLMTLLRVFVHRFDENELFESLKSIIEPATTLAHKFHVSIDKFDVEWTALSPKNVNNCDVTLYDCQNLLPPGRILKFPGDEGKHIVYIMDVCPGLSHTVVKADGYDEPQVLKKPRILVAATKWEDGAYINPSTEDGEHATLLAWLDENRPKEKQYMSWM</sequence>
<dbReference type="OrthoDB" id="4755094at2759"/>
<evidence type="ECO:0000256" key="1">
    <source>
        <dbReference type="SAM" id="Coils"/>
    </source>
</evidence>
<dbReference type="EMBL" id="FJOG01000014">
    <property type="protein sequence ID" value="CZR59767.1"/>
    <property type="molecule type" value="Genomic_DNA"/>
</dbReference>
<evidence type="ECO:0000313" key="4">
    <source>
        <dbReference type="Proteomes" id="UP000184330"/>
    </source>
</evidence>
<proteinExistence type="predicted"/>
<feature type="compositionally biased region" description="Acidic residues" evidence="2">
    <location>
        <begin position="120"/>
        <end position="130"/>
    </location>
</feature>
<gene>
    <name evidence="3" type="ORF">PAC_09661</name>
</gene>
<feature type="compositionally biased region" description="Polar residues" evidence="2">
    <location>
        <begin position="83"/>
        <end position="96"/>
    </location>
</feature>
<reference evidence="3 4" key="1">
    <citation type="submission" date="2016-03" db="EMBL/GenBank/DDBJ databases">
        <authorList>
            <person name="Ploux O."/>
        </authorList>
    </citation>
    <scope>NUCLEOTIDE SEQUENCE [LARGE SCALE GENOMIC DNA]</scope>
    <source>
        <strain evidence="3 4">UAMH 11012</strain>
    </source>
</reference>
<dbReference type="AlphaFoldDB" id="A0A1L7X445"/>
<feature type="region of interest" description="Disordered" evidence="2">
    <location>
        <begin position="25"/>
        <end position="193"/>
    </location>
</feature>